<gene>
    <name evidence="2" type="ORF">HU200_020296</name>
</gene>
<dbReference type="PANTHER" id="PTHR33674:SF2">
    <property type="entry name" value="OS05G0126800 PROTEIN"/>
    <property type="match status" value="1"/>
</dbReference>
<evidence type="ECO:0000313" key="3">
    <source>
        <dbReference type="Proteomes" id="UP000636709"/>
    </source>
</evidence>
<dbReference type="PANTHER" id="PTHR33674">
    <property type="entry name" value="METHIONINE-S-OXIDE REDUCTASE"/>
    <property type="match status" value="1"/>
</dbReference>
<evidence type="ECO:0000313" key="2">
    <source>
        <dbReference type="EMBL" id="KAF8725744.1"/>
    </source>
</evidence>
<name>A0A835F1S7_9POAL</name>
<dbReference type="AlphaFoldDB" id="A0A835F1S7"/>
<dbReference type="OrthoDB" id="678806at2759"/>
<dbReference type="Pfam" id="PF24046">
    <property type="entry name" value="At4g08330"/>
    <property type="match status" value="1"/>
</dbReference>
<dbReference type="Proteomes" id="UP000636709">
    <property type="component" value="Unassembled WGS sequence"/>
</dbReference>
<reference evidence="2" key="1">
    <citation type="submission" date="2020-07" db="EMBL/GenBank/DDBJ databases">
        <title>Genome sequence and genetic diversity analysis of an under-domesticated orphan crop, white fonio (Digitaria exilis).</title>
        <authorList>
            <person name="Bennetzen J.L."/>
            <person name="Chen S."/>
            <person name="Ma X."/>
            <person name="Wang X."/>
            <person name="Yssel A.E.J."/>
            <person name="Chaluvadi S.R."/>
            <person name="Johnson M."/>
            <person name="Gangashetty P."/>
            <person name="Hamidou F."/>
            <person name="Sanogo M.D."/>
            <person name="Zwaenepoel A."/>
            <person name="Wallace J."/>
            <person name="Van De Peer Y."/>
            <person name="Van Deynze A."/>
        </authorList>
    </citation>
    <scope>NUCLEOTIDE SEQUENCE</scope>
    <source>
        <tissue evidence="2">Leaves</tissue>
    </source>
</reference>
<feature type="region of interest" description="Disordered" evidence="1">
    <location>
        <begin position="286"/>
        <end position="305"/>
    </location>
</feature>
<protein>
    <submittedName>
        <fullName evidence="2">Uncharacterized protein</fullName>
    </submittedName>
</protein>
<sequence>MHGRHIVRVSTVHVINIIVLGDEEQSCQLPVRAPPRAVPRPVGADPTTPATFLAVAAAIPPATAKPSLALSAPTYICCLPDLSLIDRVEERIDRRGHPESQPNEQQLTACQEHEPSCSTKLCSPMDHQQMDMEEMEKKDASSALERSLSTVTYWSVLSPLLLISAAAPTADKQCARRTWVVGSCGACGYDLRLRSSDRNTAGIVGGGYGRAARRGVVAFDAIDDARFGHADEFRCVDVRARRLFVRRTRLLCRKCGASVGFGYDDHAGAARSPRYDMKIRALQPLAADDDADADASSPPAKATDS</sequence>
<evidence type="ECO:0000256" key="1">
    <source>
        <dbReference type="SAM" id="MobiDB-lite"/>
    </source>
</evidence>
<accession>A0A835F1S7</accession>
<proteinExistence type="predicted"/>
<organism evidence="2 3">
    <name type="scientific">Digitaria exilis</name>
    <dbReference type="NCBI Taxonomy" id="1010633"/>
    <lineage>
        <taxon>Eukaryota</taxon>
        <taxon>Viridiplantae</taxon>
        <taxon>Streptophyta</taxon>
        <taxon>Embryophyta</taxon>
        <taxon>Tracheophyta</taxon>
        <taxon>Spermatophyta</taxon>
        <taxon>Magnoliopsida</taxon>
        <taxon>Liliopsida</taxon>
        <taxon>Poales</taxon>
        <taxon>Poaceae</taxon>
        <taxon>PACMAD clade</taxon>
        <taxon>Panicoideae</taxon>
        <taxon>Panicodae</taxon>
        <taxon>Paniceae</taxon>
        <taxon>Anthephorinae</taxon>
        <taxon>Digitaria</taxon>
    </lineage>
</organism>
<comment type="caution">
    <text evidence="2">The sequence shown here is derived from an EMBL/GenBank/DDBJ whole genome shotgun (WGS) entry which is preliminary data.</text>
</comment>
<dbReference type="EMBL" id="JACEFO010001653">
    <property type="protein sequence ID" value="KAF8725744.1"/>
    <property type="molecule type" value="Genomic_DNA"/>
</dbReference>
<dbReference type="InterPro" id="IPR045282">
    <property type="entry name" value="At4g08330-like"/>
</dbReference>
<keyword evidence="3" id="KW-1185">Reference proteome</keyword>